<comment type="subcellular location">
    <subcellularLocation>
        <location evidence="1">Cytoplasm</location>
    </subcellularLocation>
</comment>
<name>A0ABV2T0E5_9BACT</name>
<gene>
    <name evidence="9" type="ORF">ABR189_04000</name>
</gene>
<keyword evidence="5" id="KW-0378">Hydrolase</keyword>
<evidence type="ECO:0000259" key="8">
    <source>
        <dbReference type="SMART" id="SM00245"/>
    </source>
</evidence>
<organism evidence="9 10">
    <name type="scientific">Chitinophaga defluvii</name>
    <dbReference type="NCBI Taxonomy" id="3163343"/>
    <lineage>
        <taxon>Bacteria</taxon>
        <taxon>Pseudomonadati</taxon>
        <taxon>Bacteroidota</taxon>
        <taxon>Chitinophagia</taxon>
        <taxon>Chitinophagales</taxon>
        <taxon>Chitinophagaceae</taxon>
        <taxon>Chitinophaga</taxon>
    </lineage>
</organism>
<evidence type="ECO:0000256" key="3">
    <source>
        <dbReference type="ARBA" id="ARBA00022490"/>
    </source>
</evidence>
<protein>
    <submittedName>
        <fullName evidence="9">S41 family peptidase</fullName>
    </submittedName>
</protein>
<feature type="chain" id="PRO_5045611165" evidence="7">
    <location>
        <begin position="24"/>
        <end position="402"/>
    </location>
</feature>
<dbReference type="Gene3D" id="3.90.226.10">
    <property type="entry name" value="2-enoyl-CoA Hydratase, Chain A, domain 1"/>
    <property type="match status" value="1"/>
</dbReference>
<reference evidence="9 10" key="1">
    <citation type="submission" date="2024-06" db="EMBL/GenBank/DDBJ databases">
        <title>Chitinophaga defluvii sp. nov., isolated from municipal sewage.</title>
        <authorList>
            <person name="Zhang L."/>
        </authorList>
    </citation>
    <scope>NUCLEOTIDE SEQUENCE [LARGE SCALE GENOMIC DNA]</scope>
    <source>
        <strain evidence="9 10">H8</strain>
    </source>
</reference>
<evidence type="ECO:0000256" key="5">
    <source>
        <dbReference type="ARBA" id="ARBA00022801"/>
    </source>
</evidence>
<evidence type="ECO:0000313" key="10">
    <source>
        <dbReference type="Proteomes" id="UP001549749"/>
    </source>
</evidence>
<dbReference type="Pfam" id="PF03572">
    <property type="entry name" value="Peptidase_S41"/>
    <property type="match status" value="1"/>
</dbReference>
<sequence length="402" mass="45226">MYLRSKKYILPFFLLLMACHKSISPVPVRPEHYSSMDFNQIFEAFWNGLNVNYPIWDVDSTNWDEVYRKYQPLFAHLDLNKAEDNTRANQYFSEMMAHMQEGHLWITRRYWGAQGYDNFFYAPVTARQLNRGDYHDSIPLQHFMKTIPSQYLQAGYVTGTVPEDPNDPNALEVNVISGQLKTKPVLYLRISSFRVKDLYTKEDHNTVKIAIQHYIDQVTHPLADIKGLIIDMRGNGGGNTTDLDFIVGRLAGEPYVYGANRFKNGNGRLDYGPWVPAYVTPPAGSKAFDKPVIVLCDIHTGSMAEATTMAVKALPNGNGQAVGERTFGRTAAIFRNMDMNSGQFTFEDGNSSLSLGSSAFRFKDGSRYEGIGVPPDVAVPYNKAAIQAGHDPQLEKALELIP</sequence>
<evidence type="ECO:0000256" key="7">
    <source>
        <dbReference type="SAM" id="SignalP"/>
    </source>
</evidence>
<dbReference type="SMART" id="SM00245">
    <property type="entry name" value="TSPc"/>
    <property type="match status" value="1"/>
</dbReference>
<keyword evidence="4" id="KW-0645">Protease</keyword>
<dbReference type="InterPro" id="IPR012393">
    <property type="entry name" value="Tricorn_protease"/>
</dbReference>
<comment type="similarity">
    <text evidence="2">Belongs to the peptidase S41B family.</text>
</comment>
<evidence type="ECO:0000256" key="2">
    <source>
        <dbReference type="ARBA" id="ARBA00008524"/>
    </source>
</evidence>
<evidence type="ECO:0000256" key="6">
    <source>
        <dbReference type="ARBA" id="ARBA00022825"/>
    </source>
</evidence>
<keyword evidence="7" id="KW-0732">Signal</keyword>
<dbReference type="InterPro" id="IPR029045">
    <property type="entry name" value="ClpP/crotonase-like_dom_sf"/>
</dbReference>
<keyword evidence="6" id="KW-0720">Serine protease</keyword>
<feature type="domain" description="Tail specific protease" evidence="8">
    <location>
        <begin position="139"/>
        <end position="380"/>
    </location>
</feature>
<evidence type="ECO:0000256" key="1">
    <source>
        <dbReference type="ARBA" id="ARBA00004496"/>
    </source>
</evidence>
<feature type="signal peptide" evidence="7">
    <location>
        <begin position="1"/>
        <end position="23"/>
    </location>
</feature>
<dbReference type="EMBL" id="JBEXAC010000001">
    <property type="protein sequence ID" value="MET6996511.1"/>
    <property type="molecule type" value="Genomic_DNA"/>
</dbReference>
<accession>A0ABV2T0E5</accession>
<keyword evidence="3" id="KW-0963">Cytoplasm</keyword>
<comment type="caution">
    <text evidence="9">The sequence shown here is derived from an EMBL/GenBank/DDBJ whole genome shotgun (WGS) entry which is preliminary data.</text>
</comment>
<dbReference type="Pfam" id="PF14684">
    <property type="entry name" value="Tricorn_C1"/>
    <property type="match status" value="1"/>
</dbReference>
<dbReference type="PROSITE" id="PS51257">
    <property type="entry name" value="PROKAR_LIPOPROTEIN"/>
    <property type="match status" value="1"/>
</dbReference>
<dbReference type="InterPro" id="IPR005151">
    <property type="entry name" value="Tail-specific_protease"/>
</dbReference>
<dbReference type="Proteomes" id="UP001549749">
    <property type="component" value="Unassembled WGS sequence"/>
</dbReference>
<dbReference type="Gene3D" id="3.30.750.44">
    <property type="match status" value="1"/>
</dbReference>
<evidence type="ECO:0000313" key="9">
    <source>
        <dbReference type="EMBL" id="MET6996511.1"/>
    </source>
</evidence>
<dbReference type="PANTHER" id="PTHR43253">
    <property type="entry name" value="TRICORN PROTEASE HOMOLOG 2-RELATED"/>
    <property type="match status" value="1"/>
</dbReference>
<dbReference type="CDD" id="cd07562">
    <property type="entry name" value="Peptidase_S41_TRI"/>
    <property type="match status" value="1"/>
</dbReference>
<dbReference type="PANTHER" id="PTHR43253:SF1">
    <property type="entry name" value="TRICORN PROTEASE HOMOLOG 2-RELATED"/>
    <property type="match status" value="1"/>
</dbReference>
<dbReference type="RefSeq" id="WP_354659153.1">
    <property type="nucleotide sequence ID" value="NZ_JBEXAC010000001.1"/>
</dbReference>
<proteinExistence type="inferred from homology"/>
<dbReference type="SUPFAM" id="SSF52096">
    <property type="entry name" value="ClpP/crotonase"/>
    <property type="match status" value="1"/>
</dbReference>
<evidence type="ECO:0000256" key="4">
    <source>
        <dbReference type="ARBA" id="ARBA00022670"/>
    </source>
</evidence>
<keyword evidence="10" id="KW-1185">Reference proteome</keyword>
<dbReference type="InterPro" id="IPR028204">
    <property type="entry name" value="Tricorn_C1"/>
</dbReference>